<evidence type="ECO:0000256" key="7">
    <source>
        <dbReference type="ARBA" id="ARBA00022723"/>
    </source>
</evidence>
<dbReference type="GO" id="GO:0016020">
    <property type="term" value="C:membrane"/>
    <property type="evidence" value="ECO:0007669"/>
    <property type="project" value="UniProtKB-SubCell"/>
</dbReference>
<dbReference type="PRINTS" id="PR00385">
    <property type="entry name" value="P450"/>
</dbReference>
<dbReference type="GO" id="GO:0020037">
    <property type="term" value="F:heme binding"/>
    <property type="evidence" value="ECO:0007669"/>
    <property type="project" value="InterPro"/>
</dbReference>
<dbReference type="GO" id="GO:0005506">
    <property type="term" value="F:iron ion binding"/>
    <property type="evidence" value="ECO:0007669"/>
    <property type="project" value="InterPro"/>
</dbReference>
<dbReference type="InterPro" id="IPR050364">
    <property type="entry name" value="Cytochrome_P450_fung"/>
</dbReference>
<keyword evidence="11 14" id="KW-0503">Monooxygenase</keyword>
<dbReference type="InterPro" id="IPR001128">
    <property type="entry name" value="Cyt_P450"/>
</dbReference>
<dbReference type="PANTHER" id="PTHR46300">
    <property type="entry name" value="P450, PUTATIVE (EUROFUNG)-RELATED-RELATED"/>
    <property type="match status" value="1"/>
</dbReference>
<dbReference type="PROSITE" id="PS00086">
    <property type="entry name" value="CYTOCHROME_P450"/>
    <property type="match status" value="1"/>
</dbReference>
<dbReference type="InterPro" id="IPR017972">
    <property type="entry name" value="Cyt_P450_CS"/>
</dbReference>
<organism evidence="15 16">
    <name type="scientific">Postia placenta MAD-698-R-SB12</name>
    <dbReference type="NCBI Taxonomy" id="670580"/>
    <lineage>
        <taxon>Eukaryota</taxon>
        <taxon>Fungi</taxon>
        <taxon>Dikarya</taxon>
        <taxon>Basidiomycota</taxon>
        <taxon>Agaricomycotina</taxon>
        <taxon>Agaricomycetes</taxon>
        <taxon>Polyporales</taxon>
        <taxon>Adustoporiaceae</taxon>
        <taxon>Rhodonia</taxon>
    </lineage>
</organism>
<evidence type="ECO:0008006" key="17">
    <source>
        <dbReference type="Google" id="ProtNLM"/>
    </source>
</evidence>
<evidence type="ECO:0000256" key="8">
    <source>
        <dbReference type="ARBA" id="ARBA00022989"/>
    </source>
</evidence>
<sequence length="519" mass="59678">METLVAAVFVVLTLSHVLYTRWDRAYRSKLPPGPVGLPWIGNLFQLPTDHRERTLSRWRKDFGNLIYVSFFNKPVIAINSLEIAQDLMEKRSVRYSDRPRFVHIEEMMGWMSHLGRTAADDEFRRHRRWVQNAFLDKATLAHYHPVQHRELYILLGKLVESPDKYWKHFRRYVGAVLMELEYGYTVTSENDEFVTFAADALVRLGYCDYPGMALLDFLPIFRNLPSWLAKFRKESADYTQVVRRMRDAPYNFVRAGMTTGTASPSFVSAIIEEASSKGPLTPDVEEDIKIVATLVYGAGIDTTYATLSTFLLAMVRYPRVFKKAQEEIDRVVGSRFPDYADRDSLPYLECVLKEVHRWQVVVPLGVPHKLTTDDEYQKYNLPGGAAVVPNLWGMSRDPEYYHDPEEFYPERFEERPDLPDPRKFVFGFGRRICPGRLLADSSFYLVAANVIAMLNIRKARDSVGNEIEPVVDYNSGFLSHPKQFACYIEPRSDKVAQMVKEMAAANEPKTGHSLQGLKG</sequence>
<evidence type="ECO:0000256" key="6">
    <source>
        <dbReference type="ARBA" id="ARBA00022692"/>
    </source>
</evidence>
<evidence type="ECO:0000256" key="9">
    <source>
        <dbReference type="ARBA" id="ARBA00023002"/>
    </source>
</evidence>
<keyword evidence="10 13" id="KW-0408">Iron</keyword>
<evidence type="ECO:0000256" key="10">
    <source>
        <dbReference type="ARBA" id="ARBA00023004"/>
    </source>
</evidence>
<gene>
    <name evidence="15" type="ORF">POSPLADRAFT_1134790</name>
</gene>
<evidence type="ECO:0000256" key="5">
    <source>
        <dbReference type="ARBA" id="ARBA00022617"/>
    </source>
</evidence>
<accession>A0A1X6N863</accession>
<keyword evidence="8" id="KW-1133">Transmembrane helix</keyword>
<dbReference type="AlphaFoldDB" id="A0A1X6N863"/>
<dbReference type="SUPFAM" id="SSF48264">
    <property type="entry name" value="Cytochrome P450"/>
    <property type="match status" value="1"/>
</dbReference>
<dbReference type="InterPro" id="IPR036396">
    <property type="entry name" value="Cyt_P450_sf"/>
</dbReference>
<reference evidence="15 16" key="1">
    <citation type="submission" date="2017-04" db="EMBL/GenBank/DDBJ databases">
        <title>Genome Sequence of the Model Brown-Rot Fungus Postia placenta SB12.</title>
        <authorList>
            <consortium name="DOE Joint Genome Institute"/>
            <person name="Gaskell J."/>
            <person name="Kersten P."/>
            <person name="Larrondo L.F."/>
            <person name="Canessa P."/>
            <person name="Martinez D."/>
            <person name="Hibbett D."/>
            <person name="Schmoll M."/>
            <person name="Kubicek C.P."/>
            <person name="Martinez A.T."/>
            <person name="Yadav J."/>
            <person name="Master E."/>
            <person name="Magnuson J.K."/>
            <person name="James T."/>
            <person name="Yaver D."/>
            <person name="Berka R."/>
            <person name="Labutti K."/>
            <person name="Lipzen A."/>
            <person name="Aerts A."/>
            <person name="Barry K."/>
            <person name="Henrissat B."/>
            <person name="Blanchette R."/>
            <person name="Grigoriev I."/>
            <person name="Cullen D."/>
        </authorList>
    </citation>
    <scope>NUCLEOTIDE SEQUENCE [LARGE SCALE GENOMIC DNA]</scope>
    <source>
        <strain evidence="15 16">MAD-698-R-SB12</strain>
    </source>
</reference>
<protein>
    <recommendedName>
        <fullName evidence="17">Cytochrome P450</fullName>
    </recommendedName>
</protein>
<comment type="similarity">
    <text evidence="4 14">Belongs to the cytochrome P450 family.</text>
</comment>
<proteinExistence type="inferred from homology"/>
<evidence type="ECO:0000256" key="2">
    <source>
        <dbReference type="ARBA" id="ARBA00004167"/>
    </source>
</evidence>
<keyword evidence="5 13" id="KW-0349">Heme</keyword>
<evidence type="ECO:0000256" key="11">
    <source>
        <dbReference type="ARBA" id="ARBA00023033"/>
    </source>
</evidence>
<dbReference type="OrthoDB" id="1844152at2759"/>
<dbReference type="GO" id="GO:0004497">
    <property type="term" value="F:monooxygenase activity"/>
    <property type="evidence" value="ECO:0007669"/>
    <property type="project" value="UniProtKB-KW"/>
</dbReference>
<keyword evidence="9 14" id="KW-0560">Oxidoreductase</keyword>
<name>A0A1X6N863_9APHY</name>
<evidence type="ECO:0000256" key="3">
    <source>
        <dbReference type="ARBA" id="ARBA00005179"/>
    </source>
</evidence>
<comment type="subcellular location">
    <subcellularLocation>
        <location evidence="2">Membrane</location>
        <topology evidence="2">Single-pass membrane protein</topology>
    </subcellularLocation>
</comment>
<dbReference type="RefSeq" id="XP_024341484.1">
    <property type="nucleotide sequence ID" value="XM_024484517.1"/>
</dbReference>
<evidence type="ECO:0000313" key="16">
    <source>
        <dbReference type="Proteomes" id="UP000194127"/>
    </source>
</evidence>
<dbReference type="Proteomes" id="UP000194127">
    <property type="component" value="Unassembled WGS sequence"/>
</dbReference>
<evidence type="ECO:0000256" key="12">
    <source>
        <dbReference type="ARBA" id="ARBA00023136"/>
    </source>
</evidence>
<dbReference type="PRINTS" id="PR00463">
    <property type="entry name" value="EP450I"/>
</dbReference>
<dbReference type="CDD" id="cd11065">
    <property type="entry name" value="CYP64-like"/>
    <property type="match status" value="1"/>
</dbReference>
<comment type="pathway">
    <text evidence="3">Secondary metabolite biosynthesis.</text>
</comment>
<dbReference type="GeneID" id="36329466"/>
<keyword evidence="12" id="KW-0472">Membrane</keyword>
<dbReference type="EMBL" id="KZ110593">
    <property type="protein sequence ID" value="OSX64690.1"/>
    <property type="molecule type" value="Genomic_DNA"/>
</dbReference>
<keyword evidence="6" id="KW-0812">Transmembrane</keyword>
<dbReference type="GO" id="GO:0016705">
    <property type="term" value="F:oxidoreductase activity, acting on paired donors, with incorporation or reduction of molecular oxygen"/>
    <property type="evidence" value="ECO:0007669"/>
    <property type="project" value="InterPro"/>
</dbReference>
<dbReference type="PANTHER" id="PTHR46300:SF7">
    <property type="entry name" value="P450, PUTATIVE (EUROFUNG)-RELATED"/>
    <property type="match status" value="1"/>
</dbReference>
<evidence type="ECO:0000256" key="1">
    <source>
        <dbReference type="ARBA" id="ARBA00001971"/>
    </source>
</evidence>
<evidence type="ECO:0000256" key="14">
    <source>
        <dbReference type="RuleBase" id="RU000461"/>
    </source>
</evidence>
<keyword evidence="16" id="KW-1185">Reference proteome</keyword>
<dbReference type="Gene3D" id="1.10.630.10">
    <property type="entry name" value="Cytochrome P450"/>
    <property type="match status" value="1"/>
</dbReference>
<dbReference type="Pfam" id="PF00067">
    <property type="entry name" value="p450"/>
    <property type="match status" value="1"/>
</dbReference>
<evidence type="ECO:0000256" key="4">
    <source>
        <dbReference type="ARBA" id="ARBA00010617"/>
    </source>
</evidence>
<feature type="binding site" description="axial binding residue" evidence="13">
    <location>
        <position position="433"/>
    </location>
    <ligand>
        <name>heme</name>
        <dbReference type="ChEBI" id="CHEBI:30413"/>
    </ligand>
    <ligandPart>
        <name>Fe</name>
        <dbReference type="ChEBI" id="CHEBI:18248"/>
    </ligandPart>
</feature>
<keyword evidence="7 13" id="KW-0479">Metal-binding</keyword>
<dbReference type="InterPro" id="IPR002401">
    <property type="entry name" value="Cyt_P450_E_grp-I"/>
</dbReference>
<evidence type="ECO:0000313" key="15">
    <source>
        <dbReference type="EMBL" id="OSX64690.1"/>
    </source>
</evidence>
<comment type="cofactor">
    <cofactor evidence="1 13">
        <name>heme</name>
        <dbReference type="ChEBI" id="CHEBI:30413"/>
    </cofactor>
</comment>
<dbReference type="STRING" id="670580.A0A1X6N863"/>
<evidence type="ECO:0000256" key="13">
    <source>
        <dbReference type="PIRSR" id="PIRSR602401-1"/>
    </source>
</evidence>